<dbReference type="InterPro" id="IPR000863">
    <property type="entry name" value="Sulfotransferase_dom"/>
</dbReference>
<keyword evidence="1" id="KW-0808">Transferase</keyword>
<dbReference type="SUPFAM" id="SSF52540">
    <property type="entry name" value="P-loop containing nucleoside triphosphate hydrolases"/>
    <property type="match status" value="1"/>
</dbReference>
<dbReference type="InterPro" id="IPR037359">
    <property type="entry name" value="NST/OST"/>
</dbReference>
<evidence type="ECO:0000256" key="1">
    <source>
        <dbReference type="ARBA" id="ARBA00022679"/>
    </source>
</evidence>
<evidence type="ECO:0000313" key="5">
    <source>
        <dbReference type="Proteomes" id="UP000575068"/>
    </source>
</evidence>
<keyword evidence="2" id="KW-0325">Glycoprotein</keyword>
<protein>
    <recommendedName>
        <fullName evidence="3">Sulfotransferase domain-containing protein</fullName>
    </recommendedName>
</protein>
<reference evidence="4 5" key="1">
    <citation type="submission" date="2020-08" db="EMBL/GenBank/DDBJ databases">
        <title>Genomic Encyclopedia of Type Strains, Phase IV (KMG-IV): sequencing the most valuable type-strain genomes for metagenomic binning, comparative biology and taxonomic classification.</title>
        <authorList>
            <person name="Goeker M."/>
        </authorList>
    </citation>
    <scope>NUCLEOTIDE SEQUENCE [LARGE SCALE GENOMIC DNA]</scope>
    <source>
        <strain evidence="4 5">DSM 7465</strain>
    </source>
</reference>
<dbReference type="InterPro" id="IPR027417">
    <property type="entry name" value="P-loop_NTPase"/>
</dbReference>
<dbReference type="EMBL" id="JACHOV010000004">
    <property type="protein sequence ID" value="MBB4641084.1"/>
    <property type="molecule type" value="Genomic_DNA"/>
</dbReference>
<evidence type="ECO:0000259" key="3">
    <source>
        <dbReference type="Pfam" id="PF00685"/>
    </source>
</evidence>
<comment type="caution">
    <text evidence="4">The sequence shown here is derived from an EMBL/GenBank/DDBJ whole genome shotgun (WGS) entry which is preliminary data.</text>
</comment>
<dbReference type="Proteomes" id="UP000575068">
    <property type="component" value="Unassembled WGS sequence"/>
</dbReference>
<keyword evidence="5" id="KW-1185">Reference proteome</keyword>
<dbReference type="Pfam" id="PF00685">
    <property type="entry name" value="Sulfotransfer_1"/>
    <property type="match status" value="1"/>
</dbReference>
<dbReference type="GO" id="GO:0008146">
    <property type="term" value="F:sulfotransferase activity"/>
    <property type="evidence" value="ECO:0007669"/>
    <property type="project" value="InterPro"/>
</dbReference>
<dbReference type="PANTHER" id="PTHR10605">
    <property type="entry name" value="HEPARAN SULFATE SULFOTRANSFERASE"/>
    <property type="match status" value="1"/>
</dbReference>
<organism evidence="4 5">
    <name type="scientific">Rhizorhapis suberifaciens</name>
    <name type="common">corky root of lettuce</name>
    <dbReference type="NCBI Taxonomy" id="13656"/>
    <lineage>
        <taxon>Bacteria</taxon>
        <taxon>Pseudomonadati</taxon>
        <taxon>Pseudomonadota</taxon>
        <taxon>Alphaproteobacteria</taxon>
        <taxon>Sphingomonadales</taxon>
        <taxon>Sphingomonadaceae</taxon>
        <taxon>Rhizorhapis</taxon>
    </lineage>
</organism>
<dbReference type="Gene3D" id="3.40.50.300">
    <property type="entry name" value="P-loop containing nucleotide triphosphate hydrolases"/>
    <property type="match status" value="1"/>
</dbReference>
<evidence type="ECO:0000256" key="2">
    <source>
        <dbReference type="ARBA" id="ARBA00023180"/>
    </source>
</evidence>
<evidence type="ECO:0000313" key="4">
    <source>
        <dbReference type="EMBL" id="MBB4641084.1"/>
    </source>
</evidence>
<dbReference type="PANTHER" id="PTHR10605:SF56">
    <property type="entry name" value="BIFUNCTIONAL HEPARAN SULFATE N-DEACETYLASE_N-SULFOTRANSFERASE"/>
    <property type="match status" value="1"/>
</dbReference>
<accession>A0A840HUD1</accession>
<gene>
    <name evidence="4" type="ORF">HNQ99_001388</name>
</gene>
<name>A0A840HUD1_9SPHN</name>
<dbReference type="AlphaFoldDB" id="A0A840HUD1"/>
<dbReference type="RefSeq" id="WP_184474896.1">
    <property type="nucleotide sequence ID" value="NZ_JACHOV010000004.1"/>
</dbReference>
<proteinExistence type="predicted"/>
<sequence length="317" mass="36521">MTAARPNLFVIGASKCGTTFFHDLLSQHPDIFMSQKKELCYFNRPAPRDLKEYLSMFSEGGDHAFRGESSPIYCETLSFPNVPGDIHHFSPEAKIIYLVREPFSRFRSVWAQTLCTGHWAEKKFYGMKMPTVYREAVFTYPTFLGACHYWTNLNNYRRYFSDRNISVILFEQFVADVQGTMRDVFTFLGVDPEAHINPDPRKQNSRAGKAIYRPWGKRFGSLVPDLVKDMLPPIVRLKLRDTINRLPLPEFDHTDLSVEEAGVIRQLLISEVKALYEFLDIQNDPWNFMSSAGSGPFLTRADRFQSPMLAGTRCQET</sequence>
<feature type="domain" description="Sulfotransferase" evidence="3">
    <location>
        <begin position="6"/>
        <end position="191"/>
    </location>
</feature>